<dbReference type="HOGENOM" id="CLU_1409242_0_0_1"/>
<organism evidence="2 3">
    <name type="scientific">Phanerochaete carnosa (strain HHB-10118-sp)</name>
    <name type="common">White-rot fungus</name>
    <name type="synonym">Peniophora carnosa</name>
    <dbReference type="NCBI Taxonomy" id="650164"/>
    <lineage>
        <taxon>Eukaryota</taxon>
        <taxon>Fungi</taxon>
        <taxon>Dikarya</taxon>
        <taxon>Basidiomycota</taxon>
        <taxon>Agaricomycotina</taxon>
        <taxon>Agaricomycetes</taxon>
        <taxon>Polyporales</taxon>
        <taxon>Phanerochaetaceae</taxon>
        <taxon>Phanerochaete</taxon>
    </lineage>
</organism>
<dbReference type="RefSeq" id="XP_007391319.1">
    <property type="nucleotide sequence ID" value="XM_007391257.1"/>
</dbReference>
<keyword evidence="3" id="KW-1185">Reference proteome</keyword>
<evidence type="ECO:0000256" key="1">
    <source>
        <dbReference type="SAM" id="MobiDB-lite"/>
    </source>
</evidence>
<proteinExistence type="predicted"/>
<dbReference type="InParanoid" id="K5VAN8"/>
<name>K5VAN8_PHACS</name>
<dbReference type="EMBL" id="JH930469">
    <property type="protein sequence ID" value="EKM59921.1"/>
    <property type="molecule type" value="Genomic_DNA"/>
</dbReference>
<dbReference type="KEGG" id="pco:PHACADRAFT_25982"/>
<protein>
    <submittedName>
        <fullName evidence="2">Uncharacterized protein</fullName>
    </submittedName>
</protein>
<dbReference type="Proteomes" id="UP000008370">
    <property type="component" value="Unassembled WGS sequence"/>
</dbReference>
<dbReference type="AlphaFoldDB" id="K5VAN8"/>
<feature type="region of interest" description="Disordered" evidence="1">
    <location>
        <begin position="169"/>
        <end position="193"/>
    </location>
</feature>
<evidence type="ECO:0000313" key="2">
    <source>
        <dbReference type="EMBL" id="EKM59921.1"/>
    </source>
</evidence>
<reference evidence="2 3" key="1">
    <citation type="journal article" date="2012" name="BMC Genomics">
        <title>Comparative genomics of the white-rot fungi, Phanerochaete carnosa and P. chrysosporium, to elucidate the genetic basis of the distinct wood types they colonize.</title>
        <authorList>
            <person name="Suzuki H."/>
            <person name="MacDonald J."/>
            <person name="Syed K."/>
            <person name="Salamov A."/>
            <person name="Hori C."/>
            <person name="Aerts A."/>
            <person name="Henrissat B."/>
            <person name="Wiebenga A."/>
            <person name="vanKuyk P.A."/>
            <person name="Barry K."/>
            <person name="Lindquist E."/>
            <person name="LaButti K."/>
            <person name="Lapidus A."/>
            <person name="Lucas S."/>
            <person name="Coutinho P."/>
            <person name="Gong Y."/>
            <person name="Samejima M."/>
            <person name="Mahadevan R."/>
            <person name="Abou-Zaid M."/>
            <person name="de Vries R.P."/>
            <person name="Igarashi K."/>
            <person name="Yadav J.S."/>
            <person name="Grigoriev I.V."/>
            <person name="Master E.R."/>
        </authorList>
    </citation>
    <scope>NUCLEOTIDE SEQUENCE [LARGE SCALE GENOMIC DNA]</scope>
    <source>
        <strain evidence="2 3">HHB-10118-sp</strain>
    </source>
</reference>
<gene>
    <name evidence="2" type="ORF">PHACADRAFT_25982</name>
</gene>
<feature type="compositionally biased region" description="Polar residues" evidence="1">
    <location>
        <begin position="169"/>
        <end position="179"/>
    </location>
</feature>
<sequence>MQSDSGLNPFDSSFGRGLWRVHEGCVQYIRAFPPPTRPPRCAAPPAVNTDPFHSKLTSCTHSKSVEGSAMGLRRNAFDARWSARRHGKHGDNGVCRYWTPISERAVTVDPAGWDRPHVDGVAAAVQPSSVSAYSSASAVRDFRHSCQPNTNPVFSDSDESMPVRAAVSTTSDCCQSTELSPMRAPPLNEHSDP</sequence>
<evidence type="ECO:0000313" key="3">
    <source>
        <dbReference type="Proteomes" id="UP000008370"/>
    </source>
</evidence>
<accession>K5VAN8</accession>
<dbReference type="GeneID" id="18917541"/>